<protein>
    <submittedName>
        <fullName evidence="1">Uncharacterized protein</fullName>
    </submittedName>
</protein>
<evidence type="ECO:0000313" key="1">
    <source>
        <dbReference type="EMBL" id="KAL3759788.1"/>
    </source>
</evidence>
<dbReference type="EMBL" id="JALLBG020000196">
    <property type="protein sequence ID" value="KAL3759788.1"/>
    <property type="molecule type" value="Genomic_DNA"/>
</dbReference>
<keyword evidence="2" id="KW-1185">Reference proteome</keyword>
<dbReference type="AlphaFoldDB" id="A0ABD3MA59"/>
<organism evidence="1 2">
    <name type="scientific">Discostella pseudostelligera</name>
    <dbReference type="NCBI Taxonomy" id="259834"/>
    <lineage>
        <taxon>Eukaryota</taxon>
        <taxon>Sar</taxon>
        <taxon>Stramenopiles</taxon>
        <taxon>Ochrophyta</taxon>
        <taxon>Bacillariophyta</taxon>
        <taxon>Coscinodiscophyceae</taxon>
        <taxon>Thalassiosirophycidae</taxon>
        <taxon>Stephanodiscales</taxon>
        <taxon>Stephanodiscaceae</taxon>
        <taxon>Discostella</taxon>
    </lineage>
</organism>
<comment type="caution">
    <text evidence="1">The sequence shown here is derived from an EMBL/GenBank/DDBJ whole genome shotgun (WGS) entry which is preliminary data.</text>
</comment>
<evidence type="ECO:0000313" key="2">
    <source>
        <dbReference type="Proteomes" id="UP001530293"/>
    </source>
</evidence>
<accession>A0ABD3MA59</accession>
<proteinExistence type="predicted"/>
<sequence>MAADRMAADKAGGGGGGLDDLLGGFDLSSLGLDNMDLGALMKDLDPNTLQDLIMEGMKDPQIQQMFSGMQGAMDELLNMDSEQLKAQMEDAMAMLTSSGMQQNILEQKDAVLAMMEAQGTASPEEIAEYRADPEKFEEAMAAAFGQMQEIFSDPKALETVVQMMKGFGEIMNDPTAAMSKLGGVLQEALADDDKIEEARMQLLNDPTVAGNKALSDMFGTEEMMEILNDPVKWKKTVKEGQRMLMGRGDDGQLGGVGMGEL</sequence>
<name>A0ABD3MA59_9STRA</name>
<reference evidence="1 2" key="1">
    <citation type="submission" date="2024-10" db="EMBL/GenBank/DDBJ databases">
        <title>Updated reference genomes for cyclostephanoid diatoms.</title>
        <authorList>
            <person name="Roberts W.R."/>
            <person name="Alverson A.J."/>
        </authorList>
    </citation>
    <scope>NUCLEOTIDE SEQUENCE [LARGE SCALE GENOMIC DNA]</scope>
    <source>
        <strain evidence="1 2">AJA232-27</strain>
    </source>
</reference>
<dbReference type="Proteomes" id="UP001530293">
    <property type="component" value="Unassembled WGS sequence"/>
</dbReference>
<gene>
    <name evidence="1" type="ORF">ACHAWU_007532</name>
</gene>